<reference evidence="3" key="1">
    <citation type="submission" date="2005-10" db="EMBL/GenBank/DDBJ databases">
        <title>Complete sequence of Pelobacter carbinolicus DSM 2380.</title>
        <authorList>
            <person name="Copeland A."/>
            <person name="Lucas S."/>
            <person name="Lapidus A."/>
            <person name="Barry K."/>
            <person name="Detter J.C."/>
            <person name="Glavina T."/>
            <person name="Hammon N."/>
            <person name="Israni S."/>
            <person name="Pitluck S."/>
            <person name="Chertkov O."/>
            <person name="Schmutz J."/>
            <person name="Larimer F."/>
            <person name="Land M."/>
            <person name="Kyrpides N."/>
            <person name="Ivanova N."/>
            <person name="Richardson P."/>
        </authorList>
    </citation>
    <scope>NUCLEOTIDE SEQUENCE [LARGE SCALE GENOMIC DNA]</scope>
    <source>
        <strain evidence="3">DSM 2380 / NBRC 103641 / GraBd1</strain>
    </source>
</reference>
<evidence type="ECO:0000313" key="3">
    <source>
        <dbReference type="Proteomes" id="UP000002534"/>
    </source>
</evidence>
<organism evidence="2 3">
    <name type="scientific">Syntrophotalea carbinolica (strain DSM 2380 / NBRC 103641 / GraBd1)</name>
    <name type="common">Pelobacter carbinolicus</name>
    <dbReference type="NCBI Taxonomy" id="338963"/>
    <lineage>
        <taxon>Bacteria</taxon>
        <taxon>Pseudomonadati</taxon>
        <taxon>Thermodesulfobacteriota</taxon>
        <taxon>Desulfuromonadia</taxon>
        <taxon>Desulfuromonadales</taxon>
        <taxon>Syntrophotaleaceae</taxon>
        <taxon>Syntrophotalea</taxon>
    </lineage>
</organism>
<proteinExistence type="predicted"/>
<dbReference type="Pfam" id="PF19266">
    <property type="entry name" value="CIS_tube"/>
    <property type="match status" value="1"/>
</dbReference>
<protein>
    <recommendedName>
        <fullName evidence="1">Contractile injection system tube protein N-terminal domain-containing protein</fullName>
    </recommendedName>
</protein>
<sequence>MEKVVLLIEHSGVHLRCMLNPEYLEVQRNAGVVVRRSLGGALTGADLSDDPLLYVGGGRTELTLDLLFDVSLATRGPDTVPLDDVRELTGPLWELAENSGGGERYGRPPTVRFIWGTSWNLPGVVAAVSERLEHFTRDGKPHRSWLRLRLLRISCAETAEPSAPPAPPVDRDEARQRIAAGTLVNYDPVGGDGGGERLDQISAERFGHPGYWSLLAEINDLDNPLRHAGRTLRVPAEPTFGGGGGRA</sequence>
<dbReference type="eggNOG" id="COG1652">
    <property type="taxonomic scope" value="Bacteria"/>
</dbReference>
<dbReference type="HOGENOM" id="CLU_1101857_0_0_7"/>
<evidence type="ECO:0000259" key="1">
    <source>
        <dbReference type="Pfam" id="PF19266"/>
    </source>
</evidence>
<dbReference type="InterPro" id="IPR045361">
    <property type="entry name" value="CIS_tube_prot_N"/>
</dbReference>
<dbReference type="EMBL" id="CP000142">
    <property type="protein sequence ID" value="ABA90128.1"/>
    <property type="molecule type" value="Genomic_DNA"/>
</dbReference>
<accession>Q3A0H9</accession>
<dbReference type="RefSeq" id="WP_011342679.1">
    <property type="nucleotide sequence ID" value="NC_007498.2"/>
</dbReference>
<gene>
    <name evidence="2" type="ordered locus">Pcar_2893</name>
</gene>
<keyword evidence="3" id="KW-1185">Reference proteome</keyword>
<dbReference type="Proteomes" id="UP000002534">
    <property type="component" value="Chromosome"/>
</dbReference>
<dbReference type="KEGG" id="pca:Pcar_2893"/>
<evidence type="ECO:0000313" key="2">
    <source>
        <dbReference type="EMBL" id="ABA90128.1"/>
    </source>
</evidence>
<dbReference type="AlphaFoldDB" id="Q3A0H9"/>
<name>Q3A0H9_SYNC1</name>
<dbReference type="OrthoDB" id="9815939at2"/>
<feature type="domain" description="Contractile injection system tube protein N-terminal" evidence="1">
    <location>
        <begin position="15"/>
        <end position="151"/>
    </location>
</feature>
<reference evidence="2 3" key="2">
    <citation type="journal article" date="2012" name="BMC Genomics">
        <title>The genome of Pelobacter carbinolicus reveals surprising metabolic capabilities and physiological features.</title>
        <authorList>
            <person name="Aklujkar M."/>
            <person name="Haveman S.A."/>
            <person name="Didonato R.Jr."/>
            <person name="Chertkov O."/>
            <person name="Han C.S."/>
            <person name="Land M.L."/>
            <person name="Brown P."/>
            <person name="Lovley D.R."/>
        </authorList>
    </citation>
    <scope>NUCLEOTIDE SEQUENCE [LARGE SCALE GENOMIC DNA]</scope>
    <source>
        <strain evidence="3">DSM 2380 / NBRC 103641 / GraBd1</strain>
    </source>
</reference>
<dbReference type="STRING" id="338963.Pcar_2893"/>